<proteinExistence type="predicted"/>
<protein>
    <submittedName>
        <fullName evidence="1">Uncharacterized protein</fullName>
    </submittedName>
</protein>
<gene>
    <name evidence="1" type="ORF">D3Z33_07080</name>
</gene>
<dbReference type="EMBL" id="QXXA01000007">
    <property type="protein sequence ID" value="NBI06622.1"/>
    <property type="molecule type" value="Genomic_DNA"/>
</dbReference>
<dbReference type="OrthoDB" id="9832396at2"/>
<comment type="caution">
    <text evidence="1">The sequence shown here is derived from an EMBL/GenBank/DDBJ whole genome shotgun (WGS) entry which is preliminary data.</text>
</comment>
<evidence type="ECO:0000313" key="2">
    <source>
        <dbReference type="Proteomes" id="UP000467132"/>
    </source>
</evidence>
<dbReference type="RefSeq" id="WP_160197108.1">
    <property type="nucleotide sequence ID" value="NZ_QXXA01000007.1"/>
</dbReference>
<dbReference type="AlphaFoldDB" id="A0A845QZL6"/>
<reference evidence="1 2" key="1">
    <citation type="submission" date="2018-08" db="EMBL/GenBank/DDBJ databases">
        <title>Murine metabolic-syndrome-specific gut microbial biobank.</title>
        <authorList>
            <person name="Liu C."/>
        </authorList>
    </citation>
    <scope>NUCLEOTIDE SEQUENCE [LARGE SCALE GENOMIC DNA]</scope>
    <source>
        <strain evidence="1 2">583</strain>
    </source>
</reference>
<organism evidence="1 2">
    <name type="scientific">Senegalia massiliensis</name>
    <dbReference type="NCBI Taxonomy" id="1720316"/>
    <lineage>
        <taxon>Bacteria</taxon>
        <taxon>Bacillati</taxon>
        <taxon>Bacillota</taxon>
        <taxon>Clostridia</taxon>
        <taxon>Eubacteriales</taxon>
        <taxon>Clostridiaceae</taxon>
        <taxon>Senegalia</taxon>
    </lineage>
</organism>
<sequence>MKKQPIFWDYKSSIILDDSYLYHGTDIESAKNILGTDKLLSKDMFDLGTRRNNYFNIGKIFFTDKLKESIKYATRWSIYQKHIIFQLDLSKFKLYKREHLLVNRQGNLFFVNSKEIPLIENLLKIYLLEGGEVKEISLNELKQEKIEYIQDELTEKVIRVRKDLVEKRREMAKLDKWFEDMYEYYAKEGFTKEEINKMFNIKGIEKEVEKPRREFSNIYEHYDYLNNKGLYKVEKNKDIYIVSGGDLKMKSTKTIYPLDGLIDSQYHGTSVWAAKEILKNGNIERINKNIDDEKYNKIFLSPDINYCKTYGIIGGMDHTKINYISDDKNFKQGDYIIFKINLNNHQVYNYITSQEYVIWGKISSNDIENIYLCNDGEIIRELSKEELINL</sequence>
<dbReference type="Proteomes" id="UP000467132">
    <property type="component" value="Unassembled WGS sequence"/>
</dbReference>
<keyword evidence="2" id="KW-1185">Reference proteome</keyword>
<name>A0A845QZL6_9CLOT</name>
<accession>A0A845QZL6</accession>
<evidence type="ECO:0000313" key="1">
    <source>
        <dbReference type="EMBL" id="NBI06622.1"/>
    </source>
</evidence>